<gene>
    <name evidence="1" type="ORF">CBA19CS22_38000</name>
</gene>
<name>A0ACB5R4X1_9BURK</name>
<evidence type="ECO:0000313" key="2">
    <source>
        <dbReference type="Proteomes" id="UP001055013"/>
    </source>
</evidence>
<evidence type="ECO:0000313" key="1">
    <source>
        <dbReference type="EMBL" id="GJH22464.1"/>
    </source>
</evidence>
<dbReference type="Proteomes" id="UP001055013">
    <property type="component" value="Unassembled WGS sequence"/>
</dbReference>
<reference evidence="1" key="1">
    <citation type="submission" date="2021-09" db="EMBL/GenBank/DDBJ databases">
        <title>Isolation and characterization of 3-chlorobenzoate degrading bacteria from soils in Shizuoka.</title>
        <authorList>
            <person name="Ifat A."/>
            <person name="Ogawa N."/>
            <person name="Kimbara K."/>
            <person name="Moriuchi R."/>
            <person name="Dohra H."/>
            <person name="Shintani M."/>
        </authorList>
    </citation>
    <scope>NUCLEOTIDE SEQUENCE</scope>
    <source>
        <strain evidence="1">19CS2-2</strain>
    </source>
</reference>
<proteinExistence type="predicted"/>
<comment type="caution">
    <text evidence="1">The sequence shown here is derived from an EMBL/GenBank/DDBJ whole genome shotgun (WGS) entry which is preliminary data.</text>
</comment>
<accession>A0ACB5R4X1</accession>
<keyword evidence="2" id="KW-1185">Reference proteome</keyword>
<protein>
    <submittedName>
        <fullName evidence="1">Uncharacterized protein</fullName>
    </submittedName>
</protein>
<dbReference type="EMBL" id="BPUR01000041">
    <property type="protein sequence ID" value="GJH22464.1"/>
    <property type="molecule type" value="Genomic_DNA"/>
</dbReference>
<organism evidence="1 2">
    <name type="scientific">Caballeronia novacaledonica</name>
    <dbReference type="NCBI Taxonomy" id="1544861"/>
    <lineage>
        <taxon>Bacteria</taxon>
        <taxon>Pseudomonadati</taxon>
        <taxon>Pseudomonadota</taxon>
        <taxon>Betaproteobacteria</taxon>
        <taxon>Burkholderiales</taxon>
        <taxon>Burkholderiaceae</taxon>
        <taxon>Caballeronia</taxon>
    </lineage>
</organism>
<sequence>MHLNRNMYGFPTTYDDDMRALPMLSAHQVWKQVGHDGMRAVCAEASVSYEVFSLVRIGKKNFSYAVGRELQQQIFDKLCVVVNLDTLCNAIRYREHEEETERLEFEAAKVAARALA</sequence>